<keyword evidence="14" id="KW-1185">Reference proteome</keyword>
<reference evidence="13 14" key="1">
    <citation type="submission" date="2020-04" db="EMBL/GenBank/DDBJ databases">
        <authorList>
            <person name="Alioto T."/>
            <person name="Alioto T."/>
            <person name="Gomez Garrido J."/>
        </authorList>
    </citation>
    <scope>NUCLEOTIDE SEQUENCE [LARGE SCALE GENOMIC DNA]</scope>
</reference>
<dbReference type="GO" id="GO:0003743">
    <property type="term" value="F:translation initiation factor activity"/>
    <property type="evidence" value="ECO:0007669"/>
    <property type="project" value="InterPro"/>
</dbReference>
<dbReference type="InterPro" id="IPR036877">
    <property type="entry name" value="SUI1_dom_sf"/>
</dbReference>
<evidence type="ECO:0000259" key="11">
    <source>
        <dbReference type="PROSITE" id="PS50296"/>
    </source>
</evidence>
<evidence type="ECO:0000259" key="12">
    <source>
        <dbReference type="PROSITE" id="PS51925"/>
    </source>
</evidence>
<dbReference type="EMBL" id="CADEPI010000158">
    <property type="protein sequence ID" value="CAB3378128.1"/>
    <property type="molecule type" value="Genomic_DNA"/>
</dbReference>
<dbReference type="OrthoDB" id="199771at2759"/>
<dbReference type="Proteomes" id="UP000494165">
    <property type="component" value="Unassembled WGS sequence"/>
</dbReference>
<dbReference type="Pfam" id="PF17832">
    <property type="entry name" value="Pre-PUA"/>
    <property type="match status" value="1"/>
</dbReference>
<dbReference type="InterPro" id="IPR002478">
    <property type="entry name" value="PUA"/>
</dbReference>
<evidence type="ECO:0000256" key="8">
    <source>
        <dbReference type="ARBA" id="ARBA00025522"/>
    </source>
</evidence>
<dbReference type="CDD" id="cd21156">
    <property type="entry name" value="PUA_eIF2d-like"/>
    <property type="match status" value="1"/>
</dbReference>
<dbReference type="PROSITE" id="PS50296">
    <property type="entry name" value="SUI1"/>
    <property type="match status" value="1"/>
</dbReference>
<protein>
    <recommendedName>
        <fullName evidence="3">Eukaryotic translation initiation factor 2D</fullName>
    </recommendedName>
    <alternativeName>
        <fullName evidence="9">Ligatin</fullName>
    </alternativeName>
</protein>
<keyword evidence="6" id="KW-0648">Protein biosynthesis</keyword>
<organism evidence="13 14">
    <name type="scientific">Cloeon dipterum</name>
    <dbReference type="NCBI Taxonomy" id="197152"/>
    <lineage>
        <taxon>Eukaryota</taxon>
        <taxon>Metazoa</taxon>
        <taxon>Ecdysozoa</taxon>
        <taxon>Arthropoda</taxon>
        <taxon>Hexapoda</taxon>
        <taxon>Insecta</taxon>
        <taxon>Pterygota</taxon>
        <taxon>Palaeoptera</taxon>
        <taxon>Ephemeroptera</taxon>
        <taxon>Pisciforma</taxon>
        <taxon>Baetidae</taxon>
        <taxon>Cloeon</taxon>
    </lineage>
</organism>
<dbReference type="Pfam" id="PF26292">
    <property type="entry name" value="PUA_elF2D"/>
    <property type="match status" value="1"/>
</dbReference>
<feature type="compositionally biased region" description="Acidic residues" evidence="10">
    <location>
        <begin position="206"/>
        <end position="233"/>
    </location>
</feature>
<keyword evidence="4" id="KW-0963">Cytoplasm</keyword>
<dbReference type="InterPro" id="IPR048248">
    <property type="entry name" value="PUA_eIF2d-like"/>
</dbReference>
<dbReference type="InterPro" id="IPR003121">
    <property type="entry name" value="SWIB_MDM2_domain"/>
</dbReference>
<keyword evidence="5" id="KW-0597">Phosphoprotein</keyword>
<dbReference type="InterPro" id="IPR048247">
    <property type="entry name" value="eIF2D_N"/>
</dbReference>
<evidence type="ECO:0000313" key="14">
    <source>
        <dbReference type="Proteomes" id="UP000494165"/>
    </source>
</evidence>
<dbReference type="SUPFAM" id="SSF55159">
    <property type="entry name" value="eIF1-like"/>
    <property type="match status" value="1"/>
</dbReference>
<evidence type="ECO:0000256" key="6">
    <source>
        <dbReference type="ARBA" id="ARBA00022917"/>
    </source>
</evidence>
<comment type="subcellular location">
    <subcellularLocation>
        <location evidence="1">Cytoplasm</location>
    </subcellularLocation>
</comment>
<evidence type="ECO:0000256" key="2">
    <source>
        <dbReference type="ARBA" id="ARBA00010359"/>
    </source>
</evidence>
<name>A0A8S1DBX5_9INSE</name>
<feature type="compositionally biased region" description="Basic and acidic residues" evidence="10">
    <location>
        <begin position="234"/>
        <end position="255"/>
    </location>
</feature>
<dbReference type="SMART" id="SM00359">
    <property type="entry name" value="PUA"/>
    <property type="match status" value="1"/>
</dbReference>
<feature type="domain" description="DM2" evidence="12">
    <location>
        <begin position="381"/>
        <end position="465"/>
    </location>
</feature>
<dbReference type="FunFam" id="3.10.400.20:FF:000002">
    <property type="entry name" value="Eukaryotic translation initiation factor 2D"/>
    <property type="match status" value="1"/>
</dbReference>
<dbReference type="GO" id="GO:0005737">
    <property type="term" value="C:cytoplasm"/>
    <property type="evidence" value="ECO:0007669"/>
    <property type="project" value="UniProtKB-SubCell"/>
</dbReference>
<dbReference type="Gene3D" id="3.30.780.10">
    <property type="entry name" value="SUI1-like domain"/>
    <property type="match status" value="1"/>
</dbReference>
<comment type="similarity">
    <text evidence="2">Belongs to the eIF2D family.</text>
</comment>
<sequence length="596" mass="66749">MFQKPFKIKSNSALKGSDRKKLKSDIQKNFPQLTETDLQNLLPNKANISTVKLLTHSSAYANVFCVQSDGDAAPIPIFFEVEKVHYPTVYLLWKHPKLVYHFTVWDPVIDFLRKGADLMLAGVVRHKESDFGGDLKTGQPVAVNTNSNRASVAVGKAARSSQDMKAFPTQGKGVLILHVEGDHLWFGTGARPNIPDLGLPGVAIDEESEEENASSAEVEDAEESAEGQEEGTGEEVKNEVEPGLEERLQETKITEEEAPLGPDFMDELLRYCFLKSWKTSAKKLALPVLTSNFFRLHMVPACPSRYTLDVKKSSFKKLGAFLKVMTQSGVITIREQTKGVETIVAVNLEHEDLKHFHLREDDYEEPKPEEKKEKESPHIRELYKITAHVAPIFKNYHCKKGDLLSAQNIRQHITEYVKQNNLQDPNNPRFVTLDATMHDALIGAGGGSETVNITWEEVMQKCLSRMTQTFHLTATGPLTQPKPVKLEPIDIRVNMRSGNKKVTLINNLELFQIDIQDFAKKCQHGVAASTSINEAPGKKSRELLVQGNQVDFIAKLLQGILRSIRIESIFTYSCAKIASNDLLHLVNKKVQFSVID</sequence>
<dbReference type="PROSITE" id="PS51925">
    <property type="entry name" value="SWIB_MDM2"/>
    <property type="match status" value="1"/>
</dbReference>
<dbReference type="InterPro" id="IPR004521">
    <property type="entry name" value="Uncharacterised_CHP00451"/>
</dbReference>
<dbReference type="InterPro" id="IPR039757">
    <property type="entry name" value="EIF2D"/>
</dbReference>
<evidence type="ECO:0000256" key="3">
    <source>
        <dbReference type="ARBA" id="ARBA00013816"/>
    </source>
</evidence>
<dbReference type="InterPro" id="IPR036885">
    <property type="entry name" value="SWIB_MDM2_dom_sf"/>
</dbReference>
<evidence type="ECO:0000256" key="10">
    <source>
        <dbReference type="SAM" id="MobiDB-lite"/>
    </source>
</evidence>
<feature type="region of interest" description="Disordered" evidence="10">
    <location>
        <begin position="206"/>
        <end position="255"/>
    </location>
</feature>
<dbReference type="InterPro" id="IPR058886">
    <property type="entry name" value="SWIB_eIF2D"/>
</dbReference>
<keyword evidence="7" id="KW-0007">Acetylation</keyword>
<dbReference type="Pfam" id="PF26291">
    <property type="entry name" value="SWIB_eIF2D"/>
    <property type="match status" value="1"/>
</dbReference>
<evidence type="ECO:0000256" key="1">
    <source>
        <dbReference type="ARBA" id="ARBA00004496"/>
    </source>
</evidence>
<dbReference type="InterPro" id="IPR041366">
    <property type="entry name" value="Pre-PUA"/>
</dbReference>
<dbReference type="CDD" id="cd11608">
    <property type="entry name" value="eIF2D_C"/>
    <property type="match status" value="1"/>
</dbReference>
<dbReference type="GO" id="GO:0003723">
    <property type="term" value="F:RNA binding"/>
    <property type="evidence" value="ECO:0007669"/>
    <property type="project" value="InterPro"/>
</dbReference>
<evidence type="ECO:0000256" key="9">
    <source>
        <dbReference type="ARBA" id="ARBA00030186"/>
    </source>
</evidence>
<dbReference type="PANTHER" id="PTHR12217:SF4">
    <property type="entry name" value="EUKARYOTIC TRANSLATION INITIATION FACTOR 2D"/>
    <property type="match status" value="1"/>
</dbReference>
<feature type="domain" description="SUI1" evidence="11">
    <location>
        <begin position="489"/>
        <end position="561"/>
    </location>
</feature>
<dbReference type="Pfam" id="PF25304">
    <property type="entry name" value="WHD_eIF2D"/>
    <property type="match status" value="1"/>
</dbReference>
<dbReference type="NCBIfam" id="TIGR00451">
    <property type="entry name" value="unchar_dom_2"/>
    <property type="match status" value="1"/>
</dbReference>
<dbReference type="Gene3D" id="3.10.400.20">
    <property type="match status" value="1"/>
</dbReference>
<evidence type="ECO:0000256" key="4">
    <source>
        <dbReference type="ARBA" id="ARBA00022490"/>
    </source>
</evidence>
<dbReference type="InterPro" id="IPR039759">
    <property type="entry name" value="eIF2D_SUI1"/>
</dbReference>
<dbReference type="GO" id="GO:0001731">
    <property type="term" value="P:formation of translation preinitiation complex"/>
    <property type="evidence" value="ECO:0007669"/>
    <property type="project" value="InterPro"/>
</dbReference>
<comment type="caution">
    <text evidence="13">The sequence shown here is derived from an EMBL/GenBank/DDBJ whole genome shotgun (WGS) entry which is preliminary data.</text>
</comment>
<dbReference type="PANTHER" id="PTHR12217">
    <property type="entry name" value="EUKARYOTIC TRANSLATION INITIATION FACTOR 2D"/>
    <property type="match status" value="1"/>
</dbReference>
<dbReference type="Pfam" id="PF01253">
    <property type="entry name" value="SUI1"/>
    <property type="match status" value="1"/>
</dbReference>
<dbReference type="SUPFAM" id="SSF88697">
    <property type="entry name" value="PUA domain-like"/>
    <property type="match status" value="1"/>
</dbReference>
<dbReference type="InterPro" id="IPR015947">
    <property type="entry name" value="PUA-like_sf"/>
</dbReference>
<dbReference type="InterPro" id="IPR001950">
    <property type="entry name" value="SUI1"/>
</dbReference>
<dbReference type="CDD" id="cd11610">
    <property type="entry name" value="eIF2D_N"/>
    <property type="match status" value="1"/>
</dbReference>
<proteinExistence type="inferred from homology"/>
<dbReference type="AlphaFoldDB" id="A0A8S1DBX5"/>
<dbReference type="PROSITE" id="PS50890">
    <property type="entry name" value="PUA"/>
    <property type="match status" value="1"/>
</dbReference>
<gene>
    <name evidence="13" type="ORF">CLODIP_2_CD03075</name>
</gene>
<dbReference type="SUPFAM" id="SSF47592">
    <property type="entry name" value="SWIB/MDM2 domain"/>
    <property type="match status" value="1"/>
</dbReference>
<comment type="function">
    <text evidence="8">Translation initiation factor that is able to deliver tRNA to the P-site of the eukaryotic ribosome in a GTP-independent manner. The binding of Met-tRNA(I) occurs after the AUG codon finds its position in the P-site of 40S ribosomes, the situation that takes place during initiation complex formation on some specific RNAs. Its activity in tRNA binding with 40S subunits does not require the presence of the aminoacyl moiety. Possesses the unique ability to deliver non-Met (elongator) tRNAs into the P-site of the 40S subunit. In addition to its role in initiation, can promote release of deacylated tRNA and mRNA from recycled 40S subunits following ABCE1-mediated dissociation of post-termination ribosomal complexes into subunits.</text>
</comment>
<accession>A0A8S1DBX5</accession>
<evidence type="ECO:0000256" key="7">
    <source>
        <dbReference type="ARBA" id="ARBA00022990"/>
    </source>
</evidence>
<evidence type="ECO:0000256" key="5">
    <source>
        <dbReference type="ARBA" id="ARBA00022553"/>
    </source>
</evidence>
<dbReference type="InterPro" id="IPR057429">
    <property type="entry name" value="WH_eIF2D"/>
</dbReference>
<dbReference type="Gene3D" id="1.10.245.10">
    <property type="entry name" value="SWIB/MDM2 domain"/>
    <property type="match status" value="1"/>
</dbReference>
<evidence type="ECO:0000313" key="13">
    <source>
        <dbReference type="EMBL" id="CAB3378128.1"/>
    </source>
</evidence>